<accession>A0A7R9HAV1</accession>
<keyword evidence="7" id="KW-0539">Nucleus</keyword>
<gene>
    <name evidence="9" type="ORF">TCEB3V08_LOCUS12429</name>
</gene>
<protein>
    <recommendedName>
        <fullName evidence="8">DDE Tnp4 domain-containing protein</fullName>
    </recommendedName>
</protein>
<dbReference type="Pfam" id="PF13359">
    <property type="entry name" value="DDE_Tnp_4"/>
    <property type="match status" value="1"/>
</dbReference>
<organism evidence="9">
    <name type="scientific">Timema cristinae</name>
    <name type="common">Walking stick</name>
    <dbReference type="NCBI Taxonomy" id="61476"/>
    <lineage>
        <taxon>Eukaryota</taxon>
        <taxon>Metazoa</taxon>
        <taxon>Ecdysozoa</taxon>
        <taxon>Arthropoda</taxon>
        <taxon>Hexapoda</taxon>
        <taxon>Insecta</taxon>
        <taxon>Pterygota</taxon>
        <taxon>Neoptera</taxon>
        <taxon>Polyneoptera</taxon>
        <taxon>Phasmatodea</taxon>
        <taxon>Timematodea</taxon>
        <taxon>Timematoidea</taxon>
        <taxon>Timematidae</taxon>
        <taxon>Timema</taxon>
    </lineage>
</organism>
<dbReference type="PANTHER" id="PTHR22930:SF227">
    <property type="entry name" value="DDE TNP4 DOMAIN-CONTAINING PROTEIN"/>
    <property type="match status" value="1"/>
</dbReference>
<keyword evidence="5" id="KW-0479">Metal-binding</keyword>
<comment type="similarity">
    <text evidence="3">Belongs to the HARBI1 family.</text>
</comment>
<keyword evidence="6" id="KW-0378">Hydrolase</keyword>
<dbReference type="InterPro" id="IPR027806">
    <property type="entry name" value="HARBI1_dom"/>
</dbReference>
<dbReference type="InterPro" id="IPR045249">
    <property type="entry name" value="HARBI1-like"/>
</dbReference>
<evidence type="ECO:0000256" key="4">
    <source>
        <dbReference type="ARBA" id="ARBA00022722"/>
    </source>
</evidence>
<keyword evidence="4" id="KW-0540">Nuclease</keyword>
<feature type="domain" description="DDE Tnp4" evidence="8">
    <location>
        <begin position="100"/>
        <end position="180"/>
    </location>
</feature>
<evidence type="ECO:0000313" key="9">
    <source>
        <dbReference type="EMBL" id="CAD7415420.1"/>
    </source>
</evidence>
<evidence type="ECO:0000256" key="2">
    <source>
        <dbReference type="ARBA" id="ARBA00004123"/>
    </source>
</evidence>
<dbReference type="GO" id="GO:0004518">
    <property type="term" value="F:nuclease activity"/>
    <property type="evidence" value="ECO:0007669"/>
    <property type="project" value="UniProtKB-KW"/>
</dbReference>
<dbReference type="PANTHER" id="PTHR22930">
    <property type="match status" value="1"/>
</dbReference>
<proteinExistence type="inferred from homology"/>
<dbReference type="GO" id="GO:0005634">
    <property type="term" value="C:nucleus"/>
    <property type="evidence" value="ECO:0007669"/>
    <property type="project" value="UniProtKB-SubCell"/>
</dbReference>
<dbReference type="EMBL" id="OC325966">
    <property type="protein sequence ID" value="CAD7415420.1"/>
    <property type="molecule type" value="Genomic_DNA"/>
</dbReference>
<comment type="cofactor">
    <cofactor evidence="1">
        <name>a divalent metal cation</name>
        <dbReference type="ChEBI" id="CHEBI:60240"/>
    </cofactor>
</comment>
<evidence type="ECO:0000256" key="1">
    <source>
        <dbReference type="ARBA" id="ARBA00001968"/>
    </source>
</evidence>
<evidence type="ECO:0000259" key="8">
    <source>
        <dbReference type="Pfam" id="PF13359"/>
    </source>
</evidence>
<reference evidence="9" key="1">
    <citation type="submission" date="2020-11" db="EMBL/GenBank/DDBJ databases">
        <authorList>
            <person name="Tran Van P."/>
        </authorList>
    </citation>
    <scope>NUCLEOTIDE SEQUENCE</scope>
</reference>
<evidence type="ECO:0000256" key="6">
    <source>
        <dbReference type="ARBA" id="ARBA00022801"/>
    </source>
</evidence>
<name>A0A7R9HAV1_TIMCR</name>
<sequence>MDAPLFLRMQIFDDERIDEIPRQIIFNVLVALRFFATGCYQLNVAQDKVLNVSQKSVSVCIHQVCHAMEGVLGNWIQFPQSEEDMTKSQTKKYKFPGVIGAIDGDSGYPLEAFLMTTILDAMANTPDGKYTDRQCLTRSIVESTIGLLKARWRCLLKQRTLHYHPPSASKIINTCAALHNMCVRNNVPLLEEDVEDMEQGLENIPFGDADNAIRGRERAIGLQIQRRLIINHFTG</sequence>
<evidence type="ECO:0000256" key="3">
    <source>
        <dbReference type="ARBA" id="ARBA00006958"/>
    </source>
</evidence>
<dbReference type="AlphaFoldDB" id="A0A7R9HAV1"/>
<evidence type="ECO:0000256" key="5">
    <source>
        <dbReference type="ARBA" id="ARBA00022723"/>
    </source>
</evidence>
<dbReference type="GO" id="GO:0016787">
    <property type="term" value="F:hydrolase activity"/>
    <property type="evidence" value="ECO:0007669"/>
    <property type="project" value="UniProtKB-KW"/>
</dbReference>
<comment type="subcellular location">
    <subcellularLocation>
        <location evidence="2">Nucleus</location>
    </subcellularLocation>
</comment>
<dbReference type="GO" id="GO:0046872">
    <property type="term" value="F:metal ion binding"/>
    <property type="evidence" value="ECO:0007669"/>
    <property type="project" value="UniProtKB-KW"/>
</dbReference>
<evidence type="ECO:0000256" key="7">
    <source>
        <dbReference type="ARBA" id="ARBA00023242"/>
    </source>
</evidence>